<comment type="caution">
    <text evidence="1">The sequence shown here is derived from an EMBL/GenBank/DDBJ whole genome shotgun (WGS) entry which is preliminary data.</text>
</comment>
<protein>
    <submittedName>
        <fullName evidence="1">Uncharacterized protein</fullName>
    </submittedName>
</protein>
<dbReference type="AlphaFoldDB" id="A0A7K4MWM9"/>
<accession>A0A7K4MWM9</accession>
<evidence type="ECO:0000313" key="2">
    <source>
        <dbReference type="Proteomes" id="UP000575480"/>
    </source>
</evidence>
<evidence type="ECO:0000313" key="1">
    <source>
        <dbReference type="EMBL" id="NWJ57778.1"/>
    </source>
</evidence>
<organism evidence="1 2">
    <name type="scientific">Marine Group I thaumarchaeote</name>
    <dbReference type="NCBI Taxonomy" id="2511932"/>
    <lineage>
        <taxon>Archaea</taxon>
        <taxon>Nitrososphaerota</taxon>
        <taxon>Marine Group I</taxon>
    </lineage>
</organism>
<dbReference type="Proteomes" id="UP000575480">
    <property type="component" value="Unassembled WGS sequence"/>
</dbReference>
<dbReference type="EMBL" id="JACATH010000015">
    <property type="protein sequence ID" value="NWJ57778.1"/>
    <property type="molecule type" value="Genomic_DNA"/>
</dbReference>
<proteinExistence type="predicted"/>
<name>A0A7K4MWM9_9ARCH</name>
<gene>
    <name evidence="1" type="ORF">HX858_08575</name>
</gene>
<sequence length="60" mass="7604">MKRIKKKRNRLKPKFWLRLHLSRVEQKFDRWLYDELYVSTKKAWGEEIKPYERDMFGDSK</sequence>
<reference evidence="1 2" key="1">
    <citation type="journal article" date="2019" name="Environ. Microbiol.">
        <title>Genomics insights into ecotype formation of ammonia-oxidizing archaea in the deep ocean.</title>
        <authorList>
            <person name="Wang Y."/>
            <person name="Huang J.M."/>
            <person name="Cui G.J."/>
            <person name="Nunoura T."/>
            <person name="Takaki Y."/>
            <person name="Li W.L."/>
            <person name="Li J."/>
            <person name="Gao Z.M."/>
            <person name="Takai K."/>
            <person name="Zhang A.Q."/>
            <person name="Stepanauskas R."/>
        </authorList>
    </citation>
    <scope>NUCLEOTIDE SEQUENCE [LARGE SCALE GENOMIC DNA]</scope>
    <source>
        <strain evidence="1 2">L15a</strain>
    </source>
</reference>